<gene>
    <name evidence="3" type="ORF">GCM10010136_21960</name>
</gene>
<proteinExistence type="predicted"/>
<dbReference type="EMBL" id="BMZO01000007">
    <property type="protein sequence ID" value="GHC73667.1"/>
    <property type="molecule type" value="Genomic_DNA"/>
</dbReference>
<dbReference type="Proteomes" id="UP000641137">
    <property type="component" value="Unassembled WGS sequence"/>
</dbReference>
<evidence type="ECO:0000256" key="1">
    <source>
        <dbReference type="SAM" id="SignalP"/>
    </source>
</evidence>
<name>A0A8J3DJF7_9HYPH</name>
<dbReference type="Pfam" id="PF07007">
    <property type="entry name" value="LprI"/>
    <property type="match status" value="1"/>
</dbReference>
<feature type="domain" description="Lysozyme inhibitor LprI-like N-terminal" evidence="2">
    <location>
        <begin position="25"/>
        <end position="117"/>
    </location>
</feature>
<comment type="caution">
    <text evidence="3">The sequence shown here is derived from an EMBL/GenBank/DDBJ whole genome shotgun (WGS) entry which is preliminary data.</text>
</comment>
<dbReference type="InterPro" id="IPR009739">
    <property type="entry name" value="LprI-like_N"/>
</dbReference>
<dbReference type="RefSeq" id="WP_189490451.1">
    <property type="nucleotide sequence ID" value="NZ_BMZO01000007.1"/>
</dbReference>
<sequence>MLYRLLLPLIVLSSTSLLSAQPQDCANAQTQGDMNACAAKAYESADKELNALYSEIVHRLEKGSDTRNMLADTQRAWITFRNKECAFQANLTEGGSSQPMVKLQCMADLTKQRVDQLKYYANCEEGDLSCPVPAR</sequence>
<reference evidence="3" key="1">
    <citation type="journal article" date="2014" name="Int. J. Syst. Evol. Microbiol.">
        <title>Complete genome sequence of Corynebacterium casei LMG S-19264T (=DSM 44701T), isolated from a smear-ripened cheese.</title>
        <authorList>
            <consortium name="US DOE Joint Genome Institute (JGI-PGF)"/>
            <person name="Walter F."/>
            <person name="Albersmeier A."/>
            <person name="Kalinowski J."/>
            <person name="Ruckert C."/>
        </authorList>
    </citation>
    <scope>NUCLEOTIDE SEQUENCE</scope>
    <source>
        <strain evidence="3">KCTC 42097</strain>
    </source>
</reference>
<dbReference type="PANTHER" id="PTHR39176:SF1">
    <property type="entry name" value="PERIPLASMIC PROTEIN"/>
    <property type="match status" value="1"/>
</dbReference>
<feature type="chain" id="PRO_5035260813" description="Lysozyme inhibitor LprI-like N-terminal domain-containing protein" evidence="1">
    <location>
        <begin position="21"/>
        <end position="135"/>
    </location>
</feature>
<protein>
    <recommendedName>
        <fullName evidence="2">Lysozyme inhibitor LprI-like N-terminal domain-containing protein</fullName>
    </recommendedName>
</protein>
<evidence type="ECO:0000313" key="3">
    <source>
        <dbReference type="EMBL" id="GHC73667.1"/>
    </source>
</evidence>
<reference evidence="3" key="2">
    <citation type="submission" date="2020-09" db="EMBL/GenBank/DDBJ databases">
        <authorList>
            <person name="Sun Q."/>
            <person name="Kim S."/>
        </authorList>
    </citation>
    <scope>NUCLEOTIDE SEQUENCE</scope>
    <source>
        <strain evidence="3">KCTC 42097</strain>
    </source>
</reference>
<evidence type="ECO:0000259" key="2">
    <source>
        <dbReference type="Pfam" id="PF07007"/>
    </source>
</evidence>
<keyword evidence="1" id="KW-0732">Signal</keyword>
<dbReference type="Gene3D" id="1.20.1270.180">
    <property type="match status" value="1"/>
</dbReference>
<dbReference type="PANTHER" id="PTHR39176">
    <property type="entry name" value="PERIPLASMIC PROTEIN-RELATED"/>
    <property type="match status" value="1"/>
</dbReference>
<keyword evidence="4" id="KW-1185">Reference proteome</keyword>
<dbReference type="AlphaFoldDB" id="A0A8J3DJF7"/>
<evidence type="ECO:0000313" key="4">
    <source>
        <dbReference type="Proteomes" id="UP000641137"/>
    </source>
</evidence>
<accession>A0A8J3DJF7</accession>
<organism evidence="3 4">
    <name type="scientific">Limoniibacter endophyticus</name>
    <dbReference type="NCBI Taxonomy" id="1565040"/>
    <lineage>
        <taxon>Bacteria</taxon>
        <taxon>Pseudomonadati</taxon>
        <taxon>Pseudomonadota</taxon>
        <taxon>Alphaproteobacteria</taxon>
        <taxon>Hyphomicrobiales</taxon>
        <taxon>Bartonellaceae</taxon>
        <taxon>Limoniibacter</taxon>
    </lineage>
</organism>
<feature type="signal peptide" evidence="1">
    <location>
        <begin position="1"/>
        <end position="20"/>
    </location>
</feature>